<gene>
    <name evidence="2" type="ORF">OYC64_017630</name>
</gene>
<protein>
    <submittedName>
        <fullName evidence="2">Uncharacterized protein</fullName>
    </submittedName>
</protein>
<sequence>MESCPGFPAKPWPGSNMSRTLLPGFSPALSHGNISPPPSSTSTGCRSSPGFTIKHSSSRTSPSIPSPPQYLSDLLHPYTPSRSLRSSDTGLLSIPRSRLRTVGDRAFSVATPTLWNALPAEIRNAASLDIFKSSLKTHLFTMAFGP</sequence>
<evidence type="ECO:0000313" key="2">
    <source>
        <dbReference type="EMBL" id="KAL3054735.1"/>
    </source>
</evidence>
<feature type="compositionally biased region" description="Polar residues" evidence="1">
    <location>
        <begin position="40"/>
        <end position="50"/>
    </location>
</feature>
<feature type="region of interest" description="Disordered" evidence="1">
    <location>
        <begin position="1"/>
        <end position="72"/>
    </location>
</feature>
<dbReference type="Proteomes" id="UP001619887">
    <property type="component" value="Unassembled WGS sequence"/>
</dbReference>
<evidence type="ECO:0000256" key="1">
    <source>
        <dbReference type="SAM" id="MobiDB-lite"/>
    </source>
</evidence>
<accession>A0ABD2GKS7</accession>
<keyword evidence="3" id="KW-1185">Reference proteome</keyword>
<name>A0ABD2GKS7_PAGBO</name>
<evidence type="ECO:0000313" key="3">
    <source>
        <dbReference type="Proteomes" id="UP001619887"/>
    </source>
</evidence>
<dbReference type="AlphaFoldDB" id="A0ABD2GKS7"/>
<comment type="caution">
    <text evidence="2">The sequence shown here is derived from an EMBL/GenBank/DDBJ whole genome shotgun (WGS) entry which is preliminary data.</text>
</comment>
<organism evidence="2 3">
    <name type="scientific">Pagothenia borchgrevinki</name>
    <name type="common">Bald rockcod</name>
    <name type="synonym">Trematomus borchgrevinki</name>
    <dbReference type="NCBI Taxonomy" id="8213"/>
    <lineage>
        <taxon>Eukaryota</taxon>
        <taxon>Metazoa</taxon>
        <taxon>Chordata</taxon>
        <taxon>Craniata</taxon>
        <taxon>Vertebrata</taxon>
        <taxon>Euteleostomi</taxon>
        <taxon>Actinopterygii</taxon>
        <taxon>Neopterygii</taxon>
        <taxon>Teleostei</taxon>
        <taxon>Neoteleostei</taxon>
        <taxon>Acanthomorphata</taxon>
        <taxon>Eupercaria</taxon>
        <taxon>Perciformes</taxon>
        <taxon>Notothenioidei</taxon>
        <taxon>Nototheniidae</taxon>
        <taxon>Pagothenia</taxon>
    </lineage>
</organism>
<dbReference type="EMBL" id="JBIYXZ010002077">
    <property type="protein sequence ID" value="KAL3054735.1"/>
    <property type="molecule type" value="Genomic_DNA"/>
</dbReference>
<proteinExistence type="predicted"/>
<reference evidence="2 3" key="1">
    <citation type="journal article" date="2022" name="G3 (Bethesda)">
        <title>Evaluating Illumina-, Nanopore-, and PacBio-based genome assembly strategies with the bald notothen, Trematomus borchgrevinki.</title>
        <authorList>
            <person name="Rayamajhi N."/>
            <person name="Cheng C.C."/>
            <person name="Catchen J.M."/>
        </authorList>
    </citation>
    <scope>NUCLEOTIDE SEQUENCE [LARGE SCALE GENOMIC DNA]</scope>
    <source>
        <strain evidence="2">AGRC-2024</strain>
    </source>
</reference>
<reference evidence="2 3" key="2">
    <citation type="journal article" date="2024" name="G3 (Bethesda)">
        <title>The genome of the cryopelagic Antarctic bald notothen, Trematomus borchgrevinki.</title>
        <authorList>
            <person name="Rayamajhi N."/>
            <person name="Rivera-Colon A.G."/>
            <person name="Minhas B.F."/>
            <person name="Cheng C.C."/>
            <person name="Catchen J.M."/>
        </authorList>
    </citation>
    <scope>NUCLEOTIDE SEQUENCE [LARGE SCALE GENOMIC DNA]</scope>
    <source>
        <strain evidence="2">AGRC-2024</strain>
    </source>
</reference>